<evidence type="ECO:0000313" key="2">
    <source>
        <dbReference type="EMBL" id="MBR0577416.1"/>
    </source>
</evidence>
<protein>
    <submittedName>
        <fullName evidence="2">Uncharacterized protein</fullName>
    </submittedName>
</protein>
<accession>A0A941CU27</accession>
<keyword evidence="1" id="KW-0812">Transmembrane</keyword>
<keyword evidence="1" id="KW-1133">Transmembrane helix</keyword>
<dbReference type="Proteomes" id="UP000675379">
    <property type="component" value="Unassembled WGS sequence"/>
</dbReference>
<sequence length="290" mass="32557">MTKLKKPSIEETKPSGKIPFTKLLPIIFVILASLGASYYLYDSAYSIPRDNVRLAQAITALHAESDLIVADTEIIESVDVEDRLVVFYREKQNAHVFGFATLKKGLNQKYRLISTDYRDTGFSSVIQPYVPNDKGLKYYIVGGYEVEGSISSYSLDFVEDNPKSQTGEVKVKFDVPGRQFLNVYKASEVDREVVELQGENKYLLDEQEVSMFDTNGNNITENYLVGGIPRSSFAGGGNIEGIGDIYFLIFFIWGTTYVYIRYVLLNRSFGSTGSISKNHDSTSSKRPMLV</sequence>
<reference evidence="2" key="1">
    <citation type="submission" date="2021-04" db="EMBL/GenBank/DDBJ databases">
        <title>Proteiniclasticum sedimins sp. nov., an obligate anaerobic bacterium isolated from anaerobic sludge.</title>
        <authorList>
            <person name="Liu J."/>
        </authorList>
    </citation>
    <scope>NUCLEOTIDE SEQUENCE</scope>
    <source>
        <strain evidence="2">BAD-10</strain>
    </source>
</reference>
<keyword evidence="3" id="KW-1185">Reference proteome</keyword>
<evidence type="ECO:0000313" key="3">
    <source>
        <dbReference type="Proteomes" id="UP000675379"/>
    </source>
</evidence>
<dbReference type="RefSeq" id="WP_211802812.1">
    <property type="nucleotide sequence ID" value="NZ_JAGSCS010000032.1"/>
</dbReference>
<dbReference type="AlphaFoldDB" id="A0A941CU27"/>
<name>A0A941CU27_9CLOT</name>
<keyword evidence="1" id="KW-0472">Membrane</keyword>
<proteinExistence type="predicted"/>
<organism evidence="2 3">
    <name type="scientific">Proteiniclasticum sediminis</name>
    <dbReference type="NCBI Taxonomy" id="2804028"/>
    <lineage>
        <taxon>Bacteria</taxon>
        <taxon>Bacillati</taxon>
        <taxon>Bacillota</taxon>
        <taxon>Clostridia</taxon>
        <taxon>Eubacteriales</taxon>
        <taxon>Clostridiaceae</taxon>
        <taxon>Proteiniclasticum</taxon>
    </lineage>
</organism>
<feature type="transmembrane region" description="Helical" evidence="1">
    <location>
        <begin position="20"/>
        <end position="41"/>
    </location>
</feature>
<dbReference type="EMBL" id="JAGSCS010000032">
    <property type="protein sequence ID" value="MBR0577416.1"/>
    <property type="molecule type" value="Genomic_DNA"/>
</dbReference>
<evidence type="ECO:0000256" key="1">
    <source>
        <dbReference type="SAM" id="Phobius"/>
    </source>
</evidence>
<feature type="transmembrane region" description="Helical" evidence="1">
    <location>
        <begin position="245"/>
        <end position="264"/>
    </location>
</feature>
<comment type="caution">
    <text evidence="2">The sequence shown here is derived from an EMBL/GenBank/DDBJ whole genome shotgun (WGS) entry which is preliminary data.</text>
</comment>
<gene>
    <name evidence="2" type="ORF">KCG48_13965</name>
</gene>